<evidence type="ECO:0000256" key="4">
    <source>
        <dbReference type="ARBA" id="ARBA00023163"/>
    </source>
</evidence>
<comment type="subcellular location">
    <subcellularLocation>
        <location evidence="1">Nucleus</location>
    </subcellularLocation>
</comment>
<feature type="compositionally biased region" description="Gly residues" evidence="6">
    <location>
        <begin position="1726"/>
        <end position="1741"/>
    </location>
</feature>
<dbReference type="Pfam" id="PF24657">
    <property type="entry name" value="DUF7646"/>
    <property type="match status" value="1"/>
</dbReference>
<feature type="region of interest" description="Disordered" evidence="6">
    <location>
        <begin position="948"/>
        <end position="973"/>
    </location>
</feature>
<dbReference type="SUPFAM" id="SSF46785">
    <property type="entry name" value="Winged helix' DNA-binding domain"/>
    <property type="match status" value="1"/>
</dbReference>
<feature type="region of interest" description="Disordered" evidence="6">
    <location>
        <begin position="2086"/>
        <end position="2113"/>
    </location>
</feature>
<evidence type="ECO:0000256" key="1">
    <source>
        <dbReference type="ARBA" id="ARBA00004123"/>
    </source>
</evidence>
<evidence type="ECO:0000259" key="9">
    <source>
        <dbReference type="Pfam" id="PF24101"/>
    </source>
</evidence>
<feature type="compositionally biased region" description="Low complexity" evidence="6">
    <location>
        <begin position="1928"/>
        <end position="1954"/>
    </location>
</feature>
<feature type="compositionally biased region" description="Gly residues" evidence="6">
    <location>
        <begin position="2086"/>
        <end position="2097"/>
    </location>
</feature>
<keyword evidence="4" id="KW-0804">Transcription</keyword>
<dbReference type="STRING" id="554055.A0A2P6VCM9"/>
<dbReference type="InterPro" id="IPR056428">
    <property type="entry name" value="WH_GTF3C1"/>
</dbReference>
<dbReference type="GO" id="GO:0000127">
    <property type="term" value="C:transcription factor TFIIIC complex"/>
    <property type="evidence" value="ECO:0007669"/>
    <property type="project" value="InterPro"/>
</dbReference>
<evidence type="ECO:0000256" key="3">
    <source>
        <dbReference type="ARBA" id="ARBA00023125"/>
    </source>
</evidence>
<keyword evidence="13" id="KW-1185">Reference proteome</keyword>
<name>A0A2P6VCM9_9CHLO</name>
<organism evidence="12 13">
    <name type="scientific">Micractinium conductrix</name>
    <dbReference type="NCBI Taxonomy" id="554055"/>
    <lineage>
        <taxon>Eukaryota</taxon>
        <taxon>Viridiplantae</taxon>
        <taxon>Chlorophyta</taxon>
        <taxon>core chlorophytes</taxon>
        <taxon>Trebouxiophyceae</taxon>
        <taxon>Chlorellales</taxon>
        <taxon>Chlorellaceae</taxon>
        <taxon>Chlorella clade</taxon>
        <taxon>Micractinium</taxon>
    </lineage>
</organism>
<dbReference type="GO" id="GO:0006384">
    <property type="term" value="P:transcription initiation at RNA polymerase III promoter"/>
    <property type="evidence" value="ECO:0007669"/>
    <property type="project" value="InterPro"/>
</dbReference>
<feature type="region of interest" description="Disordered" evidence="6">
    <location>
        <begin position="450"/>
        <end position="470"/>
    </location>
</feature>
<dbReference type="EMBL" id="LHPF02000012">
    <property type="protein sequence ID" value="PSC71855.1"/>
    <property type="molecule type" value="Genomic_DNA"/>
</dbReference>
<reference evidence="12 13" key="1">
    <citation type="journal article" date="2018" name="Plant J.">
        <title>Genome sequences of Chlorella sorokiniana UTEX 1602 and Micractinium conductrix SAG 241.80: implications to maltose excretion by a green alga.</title>
        <authorList>
            <person name="Arriola M.B."/>
            <person name="Velmurugan N."/>
            <person name="Zhang Y."/>
            <person name="Plunkett M.H."/>
            <person name="Hondzo H."/>
            <person name="Barney B.M."/>
        </authorList>
    </citation>
    <scope>NUCLEOTIDE SEQUENCE [LARGE SCALE GENOMIC DNA]</scope>
    <source>
        <strain evidence="12 13">SAG 241.80</strain>
    </source>
</reference>
<evidence type="ECO:0000313" key="12">
    <source>
        <dbReference type="EMBL" id="PSC71855.1"/>
    </source>
</evidence>
<gene>
    <name evidence="12" type="ORF">C2E20_4668</name>
</gene>
<dbReference type="Pfam" id="PF23704">
    <property type="entry name" value="WHD_GTF3C1_N"/>
    <property type="match status" value="1"/>
</dbReference>
<feature type="region of interest" description="Disordered" evidence="6">
    <location>
        <begin position="1428"/>
        <end position="1457"/>
    </location>
</feature>
<keyword evidence="5" id="KW-0539">Nucleus</keyword>
<dbReference type="GO" id="GO:0003677">
    <property type="term" value="F:DNA binding"/>
    <property type="evidence" value="ECO:0007669"/>
    <property type="project" value="UniProtKB-KW"/>
</dbReference>
<dbReference type="InterPro" id="IPR056020">
    <property type="entry name" value="DUF7599"/>
</dbReference>
<evidence type="ECO:0000259" key="8">
    <source>
        <dbReference type="Pfam" id="PF23704"/>
    </source>
</evidence>
<evidence type="ECO:0000256" key="5">
    <source>
        <dbReference type="ARBA" id="ARBA00023242"/>
    </source>
</evidence>
<dbReference type="InterPro" id="IPR036390">
    <property type="entry name" value="WH_DNA-bd_sf"/>
</dbReference>
<feature type="region of interest" description="Disordered" evidence="6">
    <location>
        <begin position="1300"/>
        <end position="1353"/>
    </location>
</feature>
<feature type="compositionally biased region" description="Low complexity" evidence="6">
    <location>
        <begin position="1773"/>
        <end position="1785"/>
    </location>
</feature>
<feature type="region of interest" description="Disordered" evidence="6">
    <location>
        <begin position="1624"/>
        <end position="1659"/>
    </location>
</feature>
<feature type="region of interest" description="Disordered" evidence="6">
    <location>
        <begin position="1152"/>
        <end position="1195"/>
    </location>
</feature>
<proteinExistence type="predicted"/>
<evidence type="ECO:0000259" key="10">
    <source>
        <dbReference type="Pfam" id="PF24538"/>
    </source>
</evidence>
<evidence type="ECO:0000256" key="2">
    <source>
        <dbReference type="ARBA" id="ARBA00022553"/>
    </source>
</evidence>
<dbReference type="InterPro" id="IPR056063">
    <property type="entry name" value="DUF7646"/>
</dbReference>
<feature type="compositionally biased region" description="Acidic residues" evidence="6">
    <location>
        <begin position="1763"/>
        <end position="1772"/>
    </location>
</feature>
<comment type="caution">
    <text evidence="12">The sequence shown here is derived from an EMBL/GenBank/DDBJ whole genome shotgun (WGS) entry which is preliminary data.</text>
</comment>
<feature type="compositionally biased region" description="Low complexity" evidence="6">
    <location>
        <begin position="1437"/>
        <end position="1448"/>
    </location>
</feature>
<protein>
    <submittedName>
        <fullName evidence="12">Uncharacterized protein</fullName>
    </submittedName>
</protein>
<feature type="region of interest" description="Disordered" evidence="6">
    <location>
        <begin position="319"/>
        <end position="341"/>
    </location>
</feature>
<feature type="compositionally biased region" description="Low complexity" evidence="6">
    <location>
        <begin position="1300"/>
        <end position="1326"/>
    </location>
</feature>
<keyword evidence="2" id="KW-0597">Phosphoprotein</keyword>
<feature type="region of interest" description="Disordered" evidence="6">
    <location>
        <begin position="1724"/>
        <end position="1793"/>
    </location>
</feature>
<dbReference type="PANTHER" id="PTHR15180">
    <property type="entry name" value="GENERAL TRANSCRIPTION FACTOR 3C POLYPEPTIDE 1"/>
    <property type="match status" value="1"/>
</dbReference>
<feature type="compositionally biased region" description="Low complexity" evidence="6">
    <location>
        <begin position="1742"/>
        <end position="1762"/>
    </location>
</feature>
<dbReference type="OrthoDB" id="515992at2759"/>
<dbReference type="GO" id="GO:0005634">
    <property type="term" value="C:nucleus"/>
    <property type="evidence" value="ECO:0007669"/>
    <property type="project" value="UniProtKB-SubCell"/>
</dbReference>
<dbReference type="InterPro" id="IPR056467">
    <property type="entry name" value="eWH_GTF3C1"/>
</dbReference>
<feature type="compositionally biased region" description="Acidic residues" evidence="6">
    <location>
        <begin position="1627"/>
        <end position="1639"/>
    </location>
</feature>
<evidence type="ECO:0000259" key="11">
    <source>
        <dbReference type="Pfam" id="PF24657"/>
    </source>
</evidence>
<evidence type="ECO:0000259" key="7">
    <source>
        <dbReference type="Pfam" id="PF04182"/>
    </source>
</evidence>
<feature type="domain" description="DUF7646" evidence="11">
    <location>
        <begin position="343"/>
        <end position="413"/>
    </location>
</feature>
<evidence type="ECO:0000256" key="6">
    <source>
        <dbReference type="SAM" id="MobiDB-lite"/>
    </source>
</evidence>
<evidence type="ECO:0000313" key="13">
    <source>
        <dbReference type="Proteomes" id="UP000239649"/>
    </source>
</evidence>
<dbReference type="Pfam" id="PF24101">
    <property type="entry name" value="WHD_GTF3C1"/>
    <property type="match status" value="1"/>
</dbReference>
<dbReference type="Pfam" id="PF24538">
    <property type="entry name" value="DUF7599"/>
    <property type="match status" value="1"/>
</dbReference>
<feature type="compositionally biased region" description="Low complexity" evidence="6">
    <location>
        <begin position="957"/>
        <end position="973"/>
    </location>
</feature>
<feature type="compositionally biased region" description="Acidic residues" evidence="6">
    <location>
        <begin position="322"/>
        <end position="335"/>
    </location>
</feature>
<dbReference type="InterPro" id="IPR044210">
    <property type="entry name" value="Tfc3-like"/>
</dbReference>
<sequence>MGLGDLDDVVSAAVEVVALAADGMPLAALWGSLEDAAADAGVDLAAPAVRSALWLLLAAEPGVRAALANGHAVSGGPTGGPPLGSAAAAEAAGVVLSAARDLQDAALGLHDSHLTRFSVSEMQRKCLSMVGAAGRRGALQSDLATALDVENRNFYYVVKVLEQRGLLVKHSVTVKRPTAPSQFANHVTTNILHLPRFKPPGIGRKASLTDGRSTAHGGAMRAGLLPGGGVAPLAEDEVAVLDDTAHFRRICAQLERCAGRQANESELKVVLGYRGTRGHRLWRRVKPLLAKRGHVEEFLARSAEDKAVKCIKLVKPWKEGEEGSSSEEESEDEGVADGGPMGRQVAELTLDRQILRELVAAGADGLVAQDVGPSLQLNMKRNESRLKELETRFGATRHTVNKGRMITMRYTAPQALLDHFAHSVAPGRPAGGWLAAVAAAIEAGLDEGEEFPWPEGAGGKARRAPLPLPQQVQQQVQQQQVEEDAAAGGDDAAAAAVAAAPGVPMPANALGLPLPPPRQELAATVTNNFIAEGVGGVALLVRPGPEEGQHRRVFTLNAQRRLDWVLERIAAQGFMLASEMPRFLADHEEAETGRTATRPDRKTCDRLVDRGQQQGLLQVLSINFPAQWGGLSNRTHSVLAPPGTQPDEAFVQQVYDNYQAFKRRVHSGPANVSMRVRHAEEVLGKVLPVVDLQPLLPANFRHYKRAPRPGEADADGGEVVEVGGGGADAALQLAAPTRGPTLQYMQVNGYNMLRMQRLRIIHTLACQLAGLLPAPPHLAPRLAQRAGSSEVAGLADGPSGGVFMVTMVPAAELGSSARVDMQRVDLDTDATAARRVVSARSLWASLTVQQFLEALGSSNPDAARVSELAASGRTLGEVSAEEVETVLCCGQEEMGRVQSRLAQALDLAYRMGLLSSVLPLRATGPQSQLGSAASCYAVRAELFVQEPVSAAPPPPQQQQQGGAAAAAAPAQPGRPAMRTFDMAADPAAHDGYWSLLHYWVCRQGNASGRVSLEHTLGRCFPYNSATEAQVERAWSHRKSVTQEQMEAIHDYLGEEDARDLGFERTRQVADALHMPYESVLAFVAEHVRPSLRLGRLAVGRLGAIGVDLSDDLNVVVRRRDQQRRYYARKRMARLEQQYPGGVPDVLLEPRMYSSGRGARKPATAVSVGRKRKGQREAAEALRPAAGDDSDDDLPVEEPEVDLNALLPRPEPAPLRKKRWYRDEDRQLLTAWAGFLAVNGRDRVLLWRAAPGRPANLKHQTLKRRLSQLQKDGQLGQMVQQIENRALRLHALLLKRDRDVAAAAGDQQQQHQQAAPGQEEEQQPAGDGRSGGEAAPPTAGGKRKAPALVQPASWQAKRARVAEAEAASARAQVAAAGAGPDAGVAACRGLIEALLPAVLRRELRKGRLPEAAAALDDLAALVEKVVASAPKQHKEQPGGAAAAAGADGAAGKRRTGPKPLTALQQHHLRTAGVQVAARPQALLKRWAQALRGGGGARAAAGAAAAAAPGAAAALALEQPSPAVTAALALAQSLLFMGADSGVLGVGYETALSGRFSPNDIWRAFELLQREGALVPSAALARQDFQLTDRWRANLQPAGFLPDHFREAAAAARQLADLRRLDISAGAAPDDDGGEIEEDDVLMTGRRGGRGEGHSARAGRLGRDLPGGAVAELLGGMAAGRLVLRPHGVTVTPLLTAAEGAAVSGGGLEEHTAALAAEMPVRASLASSGGGALAPGGSEGSAAGGASAAGTAAAAAAEGQQQGEAEQEEEEEGMAEASGEAPAAGDAQGQGDGAAGGLAGAARRIKFTRQELVLYQPALVAVCLETRAAAEAAARMAATACGVGGAAFDEALRALRSAGAAGASRSQLSAALAAAGGSAGAAGRLLEQLLLHGLARAICGFEGRRYAAAEASTSLLAFPHMPQPAPPAQPAVAGGEAGAAQPPADQQQQLQQQQEARVSEWRAAFAHETRALCAALRLPPGGQLQPSLDVPLRPWVDHHGRLNAALWEALVNKVLAAAARAPGLPEEVMAEELSVLAPQHARELLRILVAARVLRLRKAAAAQLPPRRGAGALAACFGGAAPAGSGGGAAGAAAGGGMGSDDDAEEEEGRPRQQRFYFVQPGATFGGTSSTLPPAALLPLPAAGGDGVY</sequence>
<keyword evidence="3" id="KW-0238">DNA-binding</keyword>
<dbReference type="GO" id="GO:0042791">
    <property type="term" value="P:5S class rRNA transcription by RNA polymerase III"/>
    <property type="evidence" value="ECO:0007669"/>
    <property type="project" value="TreeGrafter"/>
</dbReference>
<feature type="domain" description="DUF7599" evidence="10">
    <location>
        <begin position="242"/>
        <end position="323"/>
    </location>
</feature>
<dbReference type="Pfam" id="PF04182">
    <property type="entry name" value="B-block_TFIIIC"/>
    <property type="match status" value="1"/>
</dbReference>
<dbReference type="PANTHER" id="PTHR15180:SF1">
    <property type="entry name" value="GENERAL TRANSCRIPTION FACTOR 3C POLYPEPTIDE 1"/>
    <property type="match status" value="1"/>
</dbReference>
<dbReference type="InterPro" id="IPR007309">
    <property type="entry name" value="TFIIIC_Bblock-bd"/>
</dbReference>
<feature type="region of interest" description="Disordered" evidence="6">
    <location>
        <begin position="1920"/>
        <end position="1954"/>
    </location>
</feature>
<dbReference type="Proteomes" id="UP000239649">
    <property type="component" value="Unassembled WGS sequence"/>
</dbReference>
<feature type="domain" description="GTF3C1 extended winged-helix" evidence="9">
    <location>
        <begin position="554"/>
        <end position="665"/>
    </location>
</feature>
<accession>A0A2P6VCM9</accession>
<feature type="domain" description="General transcription factor 3C polypeptide 1 winged-helix" evidence="8">
    <location>
        <begin position="7"/>
        <end position="110"/>
    </location>
</feature>
<feature type="domain" description="B-block binding subunit of TFIIIC" evidence="7">
    <location>
        <begin position="121"/>
        <end position="197"/>
    </location>
</feature>